<protein>
    <recommendedName>
        <fullName evidence="5">Lipoprotein</fullName>
    </recommendedName>
</protein>
<keyword evidence="4" id="KW-1185">Reference proteome</keyword>
<feature type="region of interest" description="Disordered" evidence="1">
    <location>
        <begin position="27"/>
        <end position="48"/>
    </location>
</feature>
<evidence type="ECO:0000313" key="3">
    <source>
        <dbReference type="EMBL" id="MBE1488472.1"/>
    </source>
</evidence>
<proteinExistence type="predicted"/>
<keyword evidence="2" id="KW-0732">Signal</keyword>
<reference evidence="3" key="1">
    <citation type="submission" date="2020-10" db="EMBL/GenBank/DDBJ databases">
        <title>Sequencing the genomes of 1000 actinobacteria strains.</title>
        <authorList>
            <person name="Klenk H.-P."/>
        </authorList>
    </citation>
    <scope>NUCLEOTIDE SEQUENCE</scope>
    <source>
        <strain evidence="3">DSM 46832</strain>
    </source>
</reference>
<accession>A0A927M7I2</accession>
<comment type="caution">
    <text evidence="3">The sequence shown here is derived from an EMBL/GenBank/DDBJ whole genome shotgun (WGS) entry which is preliminary data.</text>
</comment>
<evidence type="ECO:0000256" key="1">
    <source>
        <dbReference type="SAM" id="MobiDB-lite"/>
    </source>
</evidence>
<organism evidence="3 4">
    <name type="scientific">Plantactinospora soyae</name>
    <dbReference type="NCBI Taxonomy" id="1544732"/>
    <lineage>
        <taxon>Bacteria</taxon>
        <taxon>Bacillati</taxon>
        <taxon>Actinomycetota</taxon>
        <taxon>Actinomycetes</taxon>
        <taxon>Micromonosporales</taxon>
        <taxon>Micromonosporaceae</taxon>
        <taxon>Plantactinospora</taxon>
    </lineage>
</organism>
<dbReference type="RefSeq" id="WP_192768128.1">
    <property type="nucleotide sequence ID" value="NZ_JADBEB010000001.1"/>
</dbReference>
<sequence length="198" mass="21043">MRGWLRSVGLAVSMLVGLVALAGCSDDPSGPGVAASPTVSPSPTPTPDPAVLDWVGKTCTAHDSLLNLPQTSLTIDSAFSERERPQLVRHLTALRDRFRTARTTLDGLRPAPVPGGDDLITVELAPLDEILDKLDEYLGNAKVFPSEGMKAVFTLAQVESVSFERDTAGVRRVLDANPALAAAYGQHDECRVPEPTSS</sequence>
<evidence type="ECO:0000313" key="4">
    <source>
        <dbReference type="Proteomes" id="UP000649753"/>
    </source>
</evidence>
<dbReference type="PROSITE" id="PS51257">
    <property type="entry name" value="PROKAR_LIPOPROTEIN"/>
    <property type="match status" value="1"/>
</dbReference>
<name>A0A927M7I2_9ACTN</name>
<evidence type="ECO:0000256" key="2">
    <source>
        <dbReference type="SAM" id="SignalP"/>
    </source>
</evidence>
<dbReference type="Proteomes" id="UP000649753">
    <property type="component" value="Unassembled WGS sequence"/>
</dbReference>
<gene>
    <name evidence="3" type="ORF">H4W31_004110</name>
</gene>
<feature type="signal peptide" evidence="2">
    <location>
        <begin position="1"/>
        <end position="22"/>
    </location>
</feature>
<dbReference type="AlphaFoldDB" id="A0A927M7I2"/>
<evidence type="ECO:0008006" key="5">
    <source>
        <dbReference type="Google" id="ProtNLM"/>
    </source>
</evidence>
<dbReference type="EMBL" id="JADBEB010000001">
    <property type="protein sequence ID" value="MBE1488472.1"/>
    <property type="molecule type" value="Genomic_DNA"/>
</dbReference>
<feature type="chain" id="PRO_5038139131" description="Lipoprotein" evidence="2">
    <location>
        <begin position="23"/>
        <end position="198"/>
    </location>
</feature>